<protein>
    <recommendedName>
        <fullName evidence="3">Rho-binding antiterminator</fullName>
    </recommendedName>
</protein>
<dbReference type="AlphaFoldDB" id="A0A7Y0FKK0"/>
<proteinExistence type="predicted"/>
<keyword evidence="2" id="KW-1185">Reference proteome</keyword>
<dbReference type="InterPro" id="IPR023534">
    <property type="entry name" value="Rof/RNase_P-like"/>
</dbReference>
<dbReference type="InterPro" id="IPR038626">
    <property type="entry name" value="Rof-like_sf"/>
</dbReference>
<dbReference type="Gene3D" id="2.30.30.400">
    <property type="entry name" value="Rof-like"/>
    <property type="match status" value="1"/>
</dbReference>
<name>A0A7Y0FKK0_9BACT</name>
<organism evidence="1 2">
    <name type="scientific">Hymenobacter polaris</name>
    <dbReference type="NCBI Taxonomy" id="2682546"/>
    <lineage>
        <taxon>Bacteria</taxon>
        <taxon>Pseudomonadati</taxon>
        <taxon>Bacteroidota</taxon>
        <taxon>Cytophagia</taxon>
        <taxon>Cytophagales</taxon>
        <taxon>Hymenobacteraceae</taxon>
        <taxon>Hymenobacter</taxon>
    </lineage>
</organism>
<comment type="caution">
    <text evidence="1">The sequence shown here is derived from an EMBL/GenBank/DDBJ whole genome shotgun (WGS) entry which is preliminary data.</text>
</comment>
<dbReference type="Proteomes" id="UP000559626">
    <property type="component" value="Unassembled WGS sequence"/>
</dbReference>
<dbReference type="SUPFAM" id="SSF101744">
    <property type="entry name" value="Rof/RNase P subunit-like"/>
    <property type="match status" value="1"/>
</dbReference>
<accession>A0A7Y0FKK0</accession>
<reference evidence="1 2" key="1">
    <citation type="submission" date="2020-04" db="EMBL/GenBank/DDBJ databases">
        <title>Hymenobacter polaris sp. nov., isolated from Arctic soil.</title>
        <authorList>
            <person name="Dahal R.H."/>
        </authorList>
    </citation>
    <scope>NUCLEOTIDE SEQUENCE [LARGE SCALE GENOMIC DNA]</scope>
    <source>
        <strain evidence="1 2">RP-2-7</strain>
    </source>
</reference>
<gene>
    <name evidence="1" type="ORF">HHL22_01105</name>
</gene>
<sequence>MPTTTDYHPIDCHFYDVLEAAATRHQQVYLQYFSDLRELRQGPATLKTFVTREGAEYTILASGEEIRLDRIIRLDDTPAPAFADYPDFRCGC</sequence>
<dbReference type="EMBL" id="JABBGH010000001">
    <property type="protein sequence ID" value="NML63792.1"/>
    <property type="molecule type" value="Genomic_DNA"/>
</dbReference>
<evidence type="ECO:0000313" key="1">
    <source>
        <dbReference type="EMBL" id="NML63792.1"/>
    </source>
</evidence>
<dbReference type="RefSeq" id="WP_169529130.1">
    <property type="nucleotide sequence ID" value="NZ_JABBGH010000001.1"/>
</dbReference>
<evidence type="ECO:0000313" key="2">
    <source>
        <dbReference type="Proteomes" id="UP000559626"/>
    </source>
</evidence>
<evidence type="ECO:0008006" key="3">
    <source>
        <dbReference type="Google" id="ProtNLM"/>
    </source>
</evidence>